<name>A0A3P7LNK6_STRVU</name>
<dbReference type="InterPro" id="IPR020846">
    <property type="entry name" value="MFS_dom"/>
</dbReference>
<evidence type="ECO:0000256" key="1">
    <source>
        <dbReference type="ARBA" id="ARBA00004141"/>
    </source>
</evidence>
<dbReference type="GO" id="GO:0022857">
    <property type="term" value="F:transmembrane transporter activity"/>
    <property type="evidence" value="ECO:0007669"/>
    <property type="project" value="InterPro"/>
</dbReference>
<gene>
    <name evidence="4" type="ORF">SVUK_LOCUS15786</name>
</gene>
<feature type="transmembrane region" description="Helical" evidence="2">
    <location>
        <begin position="84"/>
        <end position="107"/>
    </location>
</feature>
<reference evidence="4 5" key="1">
    <citation type="submission" date="2018-11" db="EMBL/GenBank/DDBJ databases">
        <authorList>
            <consortium name="Pathogen Informatics"/>
        </authorList>
    </citation>
    <scope>NUCLEOTIDE SEQUENCE [LARGE SCALE GENOMIC DNA]</scope>
</reference>
<feature type="transmembrane region" description="Helical" evidence="2">
    <location>
        <begin position="155"/>
        <end position="174"/>
    </location>
</feature>
<evidence type="ECO:0000259" key="3">
    <source>
        <dbReference type="PROSITE" id="PS50850"/>
    </source>
</evidence>
<evidence type="ECO:0000313" key="4">
    <source>
        <dbReference type="EMBL" id="VDM80788.1"/>
    </source>
</evidence>
<dbReference type="PANTHER" id="PTHR45757">
    <property type="entry name" value="PROTEIN CBG23364-RELATED"/>
    <property type="match status" value="1"/>
</dbReference>
<keyword evidence="2" id="KW-0812">Transmembrane</keyword>
<feature type="transmembrane region" description="Helical" evidence="2">
    <location>
        <begin position="43"/>
        <end position="63"/>
    </location>
</feature>
<dbReference type="PROSITE" id="PS50850">
    <property type="entry name" value="MFS"/>
    <property type="match status" value="1"/>
</dbReference>
<feature type="transmembrane region" description="Helical" evidence="2">
    <location>
        <begin position="127"/>
        <end position="148"/>
    </location>
</feature>
<proteinExistence type="predicted"/>
<protein>
    <recommendedName>
        <fullName evidence="3">Major facilitator superfamily (MFS) profile domain-containing protein</fullName>
    </recommendedName>
</protein>
<feature type="domain" description="Major facilitator superfamily (MFS) profile" evidence="3">
    <location>
        <begin position="1"/>
        <end position="253"/>
    </location>
</feature>
<dbReference type="Proteomes" id="UP000270094">
    <property type="component" value="Unassembled WGS sequence"/>
</dbReference>
<dbReference type="Gene3D" id="1.20.1250.20">
    <property type="entry name" value="MFS general substrate transporter like domains"/>
    <property type="match status" value="1"/>
</dbReference>
<feature type="transmembrane region" description="Helical" evidence="2">
    <location>
        <begin position="186"/>
        <end position="205"/>
    </location>
</feature>
<dbReference type="OrthoDB" id="2985014at2759"/>
<dbReference type="InterPro" id="IPR036259">
    <property type="entry name" value="MFS_trans_sf"/>
</dbReference>
<dbReference type="EMBL" id="UYYB01110052">
    <property type="protein sequence ID" value="VDM80788.1"/>
    <property type="molecule type" value="Genomic_DNA"/>
</dbReference>
<keyword evidence="2" id="KW-0472">Membrane</keyword>
<sequence>MNYQTINCFRIGPINEYLPVEWHTRMNKNEDLSVDYTTTEKAAIIWAVPIGTLLGSFPVNYLYTKYGARLETKFIKAGIAPHTLITELIILVSMWPFFAAGVTSALSTTLIPTAALYDLKALLVVRFVQGLAFAANFGAIGLLCLRWAPLSEISIFAGILTSFTPVSSVITNPVSAWMCTDYGWPSAFYIHAVFGFILFLLWITFYTDDPQTHRIVTEQELAQIQKGKTKEHIERDSFVPYKVICFCKQWQSI</sequence>
<evidence type="ECO:0000256" key="2">
    <source>
        <dbReference type="SAM" id="Phobius"/>
    </source>
</evidence>
<organism evidence="4 5">
    <name type="scientific">Strongylus vulgaris</name>
    <name type="common">Blood worm</name>
    <dbReference type="NCBI Taxonomy" id="40348"/>
    <lineage>
        <taxon>Eukaryota</taxon>
        <taxon>Metazoa</taxon>
        <taxon>Ecdysozoa</taxon>
        <taxon>Nematoda</taxon>
        <taxon>Chromadorea</taxon>
        <taxon>Rhabditida</taxon>
        <taxon>Rhabditina</taxon>
        <taxon>Rhabditomorpha</taxon>
        <taxon>Strongyloidea</taxon>
        <taxon>Strongylidae</taxon>
        <taxon>Strongylus</taxon>
    </lineage>
</organism>
<dbReference type="GO" id="GO:0016020">
    <property type="term" value="C:membrane"/>
    <property type="evidence" value="ECO:0007669"/>
    <property type="project" value="UniProtKB-SubCell"/>
</dbReference>
<dbReference type="SUPFAM" id="SSF103473">
    <property type="entry name" value="MFS general substrate transporter"/>
    <property type="match status" value="1"/>
</dbReference>
<dbReference type="PANTHER" id="PTHR45757:SF17">
    <property type="entry name" value="MAJOR FACILITATOR SUPERFAMILY (MFS) PROFILE DOMAIN-CONTAINING PROTEIN"/>
    <property type="match status" value="1"/>
</dbReference>
<keyword evidence="2" id="KW-1133">Transmembrane helix</keyword>
<comment type="subcellular location">
    <subcellularLocation>
        <location evidence="1">Membrane</location>
        <topology evidence="1">Multi-pass membrane protein</topology>
    </subcellularLocation>
</comment>
<keyword evidence="5" id="KW-1185">Reference proteome</keyword>
<dbReference type="AlphaFoldDB" id="A0A3P7LNK6"/>
<dbReference type="InterPro" id="IPR011701">
    <property type="entry name" value="MFS"/>
</dbReference>
<evidence type="ECO:0000313" key="5">
    <source>
        <dbReference type="Proteomes" id="UP000270094"/>
    </source>
</evidence>
<dbReference type="Pfam" id="PF07690">
    <property type="entry name" value="MFS_1"/>
    <property type="match status" value="1"/>
</dbReference>
<accession>A0A3P7LNK6</accession>